<name>A0A7V5H7H6_CALAY</name>
<comment type="catalytic activity">
    <reaction evidence="9">
        <text>4 porphobilinogen + H2O = hydroxymethylbilane + 4 NH4(+)</text>
        <dbReference type="Rhea" id="RHEA:13185"/>
        <dbReference type="ChEBI" id="CHEBI:15377"/>
        <dbReference type="ChEBI" id="CHEBI:28938"/>
        <dbReference type="ChEBI" id="CHEBI:57845"/>
        <dbReference type="ChEBI" id="CHEBI:58126"/>
        <dbReference type="EC" id="2.5.1.61"/>
    </reaction>
</comment>
<evidence type="ECO:0000256" key="7">
    <source>
        <dbReference type="ARBA" id="ARBA00030685"/>
    </source>
</evidence>
<feature type="domain" description="Porphobilinogen deaminase N-terminal" evidence="10">
    <location>
        <begin position="4"/>
        <end position="58"/>
    </location>
</feature>
<dbReference type="GO" id="GO:0006783">
    <property type="term" value="P:heme biosynthetic process"/>
    <property type="evidence" value="ECO:0007669"/>
    <property type="project" value="TreeGrafter"/>
</dbReference>
<evidence type="ECO:0000256" key="8">
    <source>
        <dbReference type="ARBA" id="ARBA00033064"/>
    </source>
</evidence>
<evidence type="ECO:0000256" key="4">
    <source>
        <dbReference type="ARBA" id="ARBA00012655"/>
    </source>
</evidence>
<accession>A0A7V5H7H6</accession>
<evidence type="ECO:0000256" key="9">
    <source>
        <dbReference type="ARBA" id="ARBA00048169"/>
    </source>
</evidence>
<proteinExistence type="inferred from homology"/>
<evidence type="ECO:0000256" key="5">
    <source>
        <dbReference type="ARBA" id="ARBA00022679"/>
    </source>
</evidence>
<dbReference type="GO" id="GO:0005737">
    <property type="term" value="C:cytoplasm"/>
    <property type="evidence" value="ECO:0007669"/>
    <property type="project" value="TreeGrafter"/>
</dbReference>
<dbReference type="InterPro" id="IPR000860">
    <property type="entry name" value="HemC"/>
</dbReference>
<evidence type="ECO:0000256" key="3">
    <source>
        <dbReference type="ARBA" id="ARBA00005638"/>
    </source>
</evidence>
<dbReference type="AlphaFoldDB" id="A0A7V5H7H6"/>
<organism evidence="11">
    <name type="scientific">Caldithrix abyssi</name>
    <dbReference type="NCBI Taxonomy" id="187145"/>
    <lineage>
        <taxon>Bacteria</taxon>
        <taxon>Pseudomonadati</taxon>
        <taxon>Calditrichota</taxon>
        <taxon>Calditrichia</taxon>
        <taxon>Calditrichales</taxon>
        <taxon>Calditrichaceae</taxon>
        <taxon>Caldithrix</taxon>
    </lineage>
</organism>
<evidence type="ECO:0000256" key="6">
    <source>
        <dbReference type="ARBA" id="ARBA00023244"/>
    </source>
</evidence>
<dbReference type="InterPro" id="IPR022417">
    <property type="entry name" value="Porphobilin_deaminase_N"/>
</dbReference>
<comment type="similarity">
    <text evidence="3">Belongs to the HMBS family.</text>
</comment>
<dbReference type="PANTHER" id="PTHR11557">
    <property type="entry name" value="PORPHOBILINOGEN DEAMINASE"/>
    <property type="match status" value="1"/>
</dbReference>
<evidence type="ECO:0000256" key="2">
    <source>
        <dbReference type="ARBA" id="ARBA00004735"/>
    </source>
</evidence>
<comment type="function">
    <text evidence="1">Tetrapolymerization of the monopyrrole PBG into the hydroxymethylbilane pre-uroporphyrinogen in several discrete steps.</text>
</comment>
<dbReference type="Pfam" id="PF01379">
    <property type="entry name" value="Porphobil_deam"/>
    <property type="match status" value="1"/>
</dbReference>
<protein>
    <recommendedName>
        <fullName evidence="4">hydroxymethylbilane synthase</fullName>
        <ecNumber evidence="4">2.5.1.61</ecNumber>
    </recommendedName>
    <alternativeName>
        <fullName evidence="8">Hydroxymethylbilane synthase</fullName>
    </alternativeName>
    <alternativeName>
        <fullName evidence="7">Pre-uroporphyrinogen synthase</fullName>
    </alternativeName>
</protein>
<dbReference type="PANTHER" id="PTHR11557:SF0">
    <property type="entry name" value="PORPHOBILINOGEN DEAMINASE"/>
    <property type="match status" value="1"/>
</dbReference>
<dbReference type="SUPFAM" id="SSF53850">
    <property type="entry name" value="Periplasmic binding protein-like II"/>
    <property type="match status" value="1"/>
</dbReference>
<dbReference type="Gene3D" id="3.40.190.10">
    <property type="entry name" value="Periplasmic binding protein-like II"/>
    <property type="match status" value="1"/>
</dbReference>
<dbReference type="Proteomes" id="UP000886111">
    <property type="component" value="Unassembled WGS sequence"/>
</dbReference>
<comment type="pathway">
    <text evidence="2">Porphyrin-containing compound metabolism; protoporphyrin-IX biosynthesis; coproporphyrinogen-III from 5-aminolevulinate: step 2/4.</text>
</comment>
<keyword evidence="5 11" id="KW-0808">Transferase</keyword>
<evidence type="ECO:0000313" key="11">
    <source>
        <dbReference type="EMBL" id="HHE55893.1"/>
    </source>
</evidence>
<feature type="non-terminal residue" evidence="11">
    <location>
        <position position="58"/>
    </location>
</feature>
<keyword evidence="6" id="KW-0627">Porphyrin biosynthesis</keyword>
<reference evidence="11" key="1">
    <citation type="journal article" date="2020" name="mSystems">
        <title>Genome- and Community-Level Interaction Insights into Carbon Utilization and Element Cycling Functions of Hydrothermarchaeota in Hydrothermal Sediment.</title>
        <authorList>
            <person name="Zhou Z."/>
            <person name="Liu Y."/>
            <person name="Xu W."/>
            <person name="Pan J."/>
            <person name="Luo Z.H."/>
            <person name="Li M."/>
        </authorList>
    </citation>
    <scope>NUCLEOTIDE SEQUENCE [LARGE SCALE GENOMIC DNA]</scope>
    <source>
        <strain evidence="11">HyVt-76</strain>
    </source>
</reference>
<gene>
    <name evidence="11" type="primary">hemC</name>
    <name evidence="11" type="ORF">ENL21_08930</name>
</gene>
<sequence>MNKIRIGTRGSALALWQAQLIENELQKHYPNLKLERIIIKTKGDRDQKSSLTRIGGQG</sequence>
<dbReference type="EMBL" id="DRTD01000665">
    <property type="protein sequence ID" value="HHE55893.1"/>
    <property type="molecule type" value="Genomic_DNA"/>
</dbReference>
<dbReference type="GO" id="GO:0004418">
    <property type="term" value="F:hydroxymethylbilane synthase activity"/>
    <property type="evidence" value="ECO:0007669"/>
    <property type="project" value="UniProtKB-EC"/>
</dbReference>
<dbReference type="EC" id="2.5.1.61" evidence="4"/>
<evidence type="ECO:0000256" key="1">
    <source>
        <dbReference type="ARBA" id="ARBA00002869"/>
    </source>
</evidence>
<comment type="caution">
    <text evidence="11">The sequence shown here is derived from an EMBL/GenBank/DDBJ whole genome shotgun (WGS) entry which is preliminary data.</text>
</comment>
<evidence type="ECO:0000259" key="10">
    <source>
        <dbReference type="Pfam" id="PF01379"/>
    </source>
</evidence>